<organism evidence="1">
    <name type="scientific">termite gut metagenome</name>
    <dbReference type="NCBI Taxonomy" id="433724"/>
    <lineage>
        <taxon>unclassified sequences</taxon>
        <taxon>metagenomes</taxon>
        <taxon>organismal metagenomes</taxon>
    </lineage>
</organism>
<reference evidence="1" key="1">
    <citation type="submission" date="2019-03" db="EMBL/GenBank/DDBJ databases">
        <title>Single cell metagenomics reveals metabolic interactions within the superorganism composed of flagellate Streblomastix strix and complex community of Bacteroidetes bacteria on its surface.</title>
        <authorList>
            <person name="Treitli S.C."/>
            <person name="Kolisko M."/>
            <person name="Husnik F."/>
            <person name="Keeling P."/>
            <person name="Hampl V."/>
        </authorList>
    </citation>
    <scope>NUCLEOTIDE SEQUENCE</scope>
    <source>
        <strain evidence="1">STM</strain>
    </source>
</reference>
<dbReference type="EMBL" id="SNRY01002856">
    <property type="protein sequence ID" value="KAA6323219.1"/>
    <property type="molecule type" value="Genomic_DNA"/>
</dbReference>
<sequence length="133" mass="15717">HSYYEAFVKLDNYALRYALILQMIYASVDDGSKDEVGIRAVESAILLVEYFMRETVKVHELVYKKDVRLRMSSKQREVYEILPPQFYIGEMYSKVAELGFSQDQLKKFVRITDYFEKIARGNYKKKFVELSAD</sequence>
<gene>
    <name evidence="1" type="ORF">EZS27_027323</name>
</gene>
<protein>
    <submittedName>
        <fullName evidence="1">Uncharacterized protein</fullName>
    </submittedName>
</protein>
<dbReference type="AlphaFoldDB" id="A0A5J4QQ25"/>
<evidence type="ECO:0000313" key="1">
    <source>
        <dbReference type="EMBL" id="KAA6323219.1"/>
    </source>
</evidence>
<name>A0A5J4QQ25_9ZZZZ</name>
<feature type="non-terminal residue" evidence="1">
    <location>
        <position position="1"/>
    </location>
</feature>
<comment type="caution">
    <text evidence="1">The sequence shown here is derived from an EMBL/GenBank/DDBJ whole genome shotgun (WGS) entry which is preliminary data.</text>
</comment>
<accession>A0A5J4QQ25</accession>
<proteinExistence type="predicted"/>